<dbReference type="InterPro" id="IPR014710">
    <property type="entry name" value="RmlC-like_jellyroll"/>
</dbReference>
<dbReference type="InterPro" id="IPR018490">
    <property type="entry name" value="cNMP-bd_dom_sf"/>
</dbReference>
<reference evidence="2 3" key="1">
    <citation type="submission" date="2020-05" db="EMBL/GenBank/DDBJ databases">
        <authorList>
            <person name="Carlin C.R."/>
        </authorList>
    </citation>
    <scope>NUCLEOTIDE SEQUENCE [LARGE SCALE GENOMIC DNA]</scope>
    <source>
        <strain evidence="2 3">FSL W9-0585</strain>
    </source>
</reference>
<name>A0A7W1YFC6_9LIST</name>
<dbReference type="Proteomes" id="UP000548787">
    <property type="component" value="Unassembled WGS sequence"/>
</dbReference>
<keyword evidence="1" id="KW-0010">Activator</keyword>
<evidence type="ECO:0000256" key="1">
    <source>
        <dbReference type="ARBA" id="ARBA00023159"/>
    </source>
</evidence>
<dbReference type="RefSeq" id="WP_181675674.1">
    <property type="nucleotide sequence ID" value="NZ_JABJVM010000003.1"/>
</dbReference>
<sequence length="200" mass="23461">MEKHRIIALKKGDILRERGDYIVISGYLICKLSRQLIHFVNTGDFITTDMTFANDIFHYEARSNVQLILVEDGSIREAREKREILQKKTMMCLARRMDLFLEPVGRRFSMFVYQAGAEVGMVQDNTCQLPPILTHQEMAKYIGCTREYLCGLRRKLIKTGKMVDGKGWILLDWDEWEREAYLFYNLPEVLEAEKSLDRQV</sequence>
<evidence type="ECO:0000313" key="2">
    <source>
        <dbReference type="EMBL" id="MBA3925443.1"/>
    </source>
</evidence>
<protein>
    <submittedName>
        <fullName evidence="2">Crp/Fnr family transcriptional regulator</fullName>
    </submittedName>
</protein>
<keyword evidence="3" id="KW-1185">Reference proteome</keyword>
<comment type="caution">
    <text evidence="2">The sequence shown here is derived from an EMBL/GenBank/DDBJ whole genome shotgun (WGS) entry which is preliminary data.</text>
</comment>
<reference evidence="2 3" key="2">
    <citation type="submission" date="2020-08" db="EMBL/GenBank/DDBJ databases">
        <title>Listeria ohnekaius sp. nov. and Listeria portnoyii sp. nov. isolated from non-agricultural and natural environments.</title>
        <authorList>
            <person name="Weller D."/>
            <person name="Belias A.M."/>
            <person name="Liao J."/>
            <person name="Guo S."/>
            <person name="Orsi R.H."/>
            <person name="Wiedmann M."/>
        </authorList>
    </citation>
    <scope>NUCLEOTIDE SEQUENCE [LARGE SCALE GENOMIC DNA]</scope>
    <source>
        <strain evidence="2 3">FSL W9-0585</strain>
    </source>
</reference>
<organism evidence="2 3">
    <name type="scientific">Listeria rustica</name>
    <dbReference type="NCBI Taxonomy" id="2713503"/>
    <lineage>
        <taxon>Bacteria</taxon>
        <taxon>Bacillati</taxon>
        <taxon>Bacillota</taxon>
        <taxon>Bacilli</taxon>
        <taxon>Bacillales</taxon>
        <taxon>Listeriaceae</taxon>
        <taxon>Listeria</taxon>
    </lineage>
</organism>
<gene>
    <name evidence="2" type="ORF">HPK16_03720</name>
</gene>
<dbReference type="InterPro" id="IPR036390">
    <property type="entry name" value="WH_DNA-bd_sf"/>
</dbReference>
<dbReference type="SUPFAM" id="SSF51206">
    <property type="entry name" value="cAMP-binding domain-like"/>
    <property type="match status" value="1"/>
</dbReference>
<dbReference type="AlphaFoldDB" id="A0A7W1YFC6"/>
<proteinExistence type="predicted"/>
<dbReference type="Gene3D" id="2.60.120.10">
    <property type="entry name" value="Jelly Rolls"/>
    <property type="match status" value="1"/>
</dbReference>
<evidence type="ECO:0000313" key="3">
    <source>
        <dbReference type="Proteomes" id="UP000548787"/>
    </source>
</evidence>
<accession>A0A7W1YFC6</accession>
<dbReference type="EMBL" id="JABJVM010000003">
    <property type="protein sequence ID" value="MBA3925443.1"/>
    <property type="molecule type" value="Genomic_DNA"/>
</dbReference>
<dbReference type="SUPFAM" id="SSF46785">
    <property type="entry name" value="Winged helix' DNA-binding domain"/>
    <property type="match status" value="1"/>
</dbReference>